<evidence type="ECO:0000313" key="2">
    <source>
        <dbReference type="Proteomes" id="UP001472677"/>
    </source>
</evidence>
<dbReference type="Proteomes" id="UP001472677">
    <property type="component" value="Unassembled WGS sequence"/>
</dbReference>
<proteinExistence type="predicted"/>
<evidence type="ECO:0000313" key="1">
    <source>
        <dbReference type="EMBL" id="KAK8587298.1"/>
    </source>
</evidence>
<sequence length="88" mass="9219">MEYVKLASGVKVFTMPYLVVADIPAPSPAILQMYMGLACLAGINMATDYGEAALFALMALSDKGNGNGVVVGLVGWSSAISRLFQAEM</sequence>
<accession>A0ABR2FST4</accession>
<dbReference type="EMBL" id="JBBPBM010000004">
    <property type="protein sequence ID" value="KAK8587298.1"/>
    <property type="molecule type" value="Genomic_DNA"/>
</dbReference>
<reference evidence="1 2" key="1">
    <citation type="journal article" date="2024" name="G3 (Bethesda)">
        <title>Genome assembly of Hibiscus sabdariffa L. provides insights into metabolisms of medicinal natural products.</title>
        <authorList>
            <person name="Kim T."/>
        </authorList>
    </citation>
    <scope>NUCLEOTIDE SEQUENCE [LARGE SCALE GENOMIC DNA]</scope>
    <source>
        <strain evidence="1">TK-2024</strain>
        <tissue evidence="1">Old leaves</tissue>
    </source>
</reference>
<name>A0ABR2FST4_9ROSI</name>
<comment type="caution">
    <text evidence="1">The sequence shown here is derived from an EMBL/GenBank/DDBJ whole genome shotgun (WGS) entry which is preliminary data.</text>
</comment>
<gene>
    <name evidence="1" type="ORF">V6N12_021800</name>
</gene>
<protein>
    <submittedName>
        <fullName evidence="1">Uncharacterized protein</fullName>
    </submittedName>
</protein>
<keyword evidence="2" id="KW-1185">Reference proteome</keyword>
<organism evidence="1 2">
    <name type="scientific">Hibiscus sabdariffa</name>
    <name type="common">roselle</name>
    <dbReference type="NCBI Taxonomy" id="183260"/>
    <lineage>
        <taxon>Eukaryota</taxon>
        <taxon>Viridiplantae</taxon>
        <taxon>Streptophyta</taxon>
        <taxon>Embryophyta</taxon>
        <taxon>Tracheophyta</taxon>
        <taxon>Spermatophyta</taxon>
        <taxon>Magnoliopsida</taxon>
        <taxon>eudicotyledons</taxon>
        <taxon>Gunneridae</taxon>
        <taxon>Pentapetalae</taxon>
        <taxon>rosids</taxon>
        <taxon>malvids</taxon>
        <taxon>Malvales</taxon>
        <taxon>Malvaceae</taxon>
        <taxon>Malvoideae</taxon>
        <taxon>Hibiscus</taxon>
    </lineage>
</organism>